<gene>
    <name evidence="2" type="ORF">H4R26_003592</name>
</gene>
<keyword evidence="1" id="KW-1133">Transmembrane helix</keyword>
<protein>
    <submittedName>
        <fullName evidence="2">Uncharacterized protein</fullName>
    </submittedName>
</protein>
<proteinExistence type="predicted"/>
<dbReference type="Proteomes" id="UP001150907">
    <property type="component" value="Unassembled WGS sequence"/>
</dbReference>
<accession>A0A9W8BCA6</accession>
<organism evidence="2 3">
    <name type="scientific">Coemansia thaxteri</name>
    <dbReference type="NCBI Taxonomy" id="2663907"/>
    <lineage>
        <taxon>Eukaryota</taxon>
        <taxon>Fungi</taxon>
        <taxon>Fungi incertae sedis</taxon>
        <taxon>Zoopagomycota</taxon>
        <taxon>Kickxellomycotina</taxon>
        <taxon>Kickxellomycetes</taxon>
        <taxon>Kickxellales</taxon>
        <taxon>Kickxellaceae</taxon>
        <taxon>Coemansia</taxon>
    </lineage>
</organism>
<dbReference type="AlphaFoldDB" id="A0A9W8BCA6"/>
<comment type="caution">
    <text evidence="2">The sequence shown here is derived from an EMBL/GenBank/DDBJ whole genome shotgun (WGS) entry which is preliminary data.</text>
</comment>
<dbReference type="EMBL" id="JANBQF010000300">
    <property type="protein sequence ID" value="KAJ2002458.1"/>
    <property type="molecule type" value="Genomic_DNA"/>
</dbReference>
<evidence type="ECO:0000256" key="1">
    <source>
        <dbReference type="SAM" id="Phobius"/>
    </source>
</evidence>
<dbReference type="OrthoDB" id="63581at2759"/>
<feature type="transmembrane region" description="Helical" evidence="1">
    <location>
        <begin position="63"/>
        <end position="83"/>
    </location>
</feature>
<evidence type="ECO:0000313" key="2">
    <source>
        <dbReference type="EMBL" id="KAJ2002458.1"/>
    </source>
</evidence>
<name>A0A9W8BCA6_9FUNG</name>
<sequence length="138" mass="14802">MAVQGFTRLVRLPGSDKAQHFIEFGVLSVLIFASAAATSSPLMPRRRVEALQPLLAASRSFQWGDVGANCSGAAVFLLAAWAVDRWAIQPRASRFYGDSARYWAVGPANSSAGASDDEDFDVELDEIVVAAASAARRR</sequence>
<evidence type="ECO:0000313" key="3">
    <source>
        <dbReference type="Proteomes" id="UP001150907"/>
    </source>
</evidence>
<keyword evidence="3" id="KW-1185">Reference proteome</keyword>
<feature type="transmembrane region" description="Helical" evidence="1">
    <location>
        <begin position="21"/>
        <end position="43"/>
    </location>
</feature>
<reference evidence="2" key="1">
    <citation type="submission" date="2022-07" db="EMBL/GenBank/DDBJ databases">
        <title>Phylogenomic reconstructions and comparative analyses of Kickxellomycotina fungi.</title>
        <authorList>
            <person name="Reynolds N.K."/>
            <person name="Stajich J.E."/>
            <person name="Barry K."/>
            <person name="Grigoriev I.V."/>
            <person name="Crous P."/>
            <person name="Smith M.E."/>
        </authorList>
    </citation>
    <scope>NUCLEOTIDE SEQUENCE</scope>
    <source>
        <strain evidence="2">IMI 214461</strain>
    </source>
</reference>
<keyword evidence="1" id="KW-0812">Transmembrane</keyword>
<keyword evidence="1" id="KW-0472">Membrane</keyword>